<evidence type="ECO:0000313" key="2">
    <source>
        <dbReference type="EMBL" id="JAW15112.1"/>
    </source>
</evidence>
<name>A0A224Y255_9HEMI</name>
<feature type="signal peptide" evidence="1">
    <location>
        <begin position="1"/>
        <end position="26"/>
    </location>
</feature>
<dbReference type="EMBL" id="GFTR01001314">
    <property type="protein sequence ID" value="JAW15112.1"/>
    <property type="molecule type" value="Transcribed_RNA"/>
</dbReference>
<proteinExistence type="predicted"/>
<feature type="chain" id="PRO_5013030749" evidence="1">
    <location>
        <begin position="27"/>
        <end position="92"/>
    </location>
</feature>
<keyword evidence="1" id="KW-0732">Signal</keyword>
<organism evidence="2">
    <name type="scientific">Panstrongylus lignarius</name>
    <dbReference type="NCBI Taxonomy" id="156445"/>
    <lineage>
        <taxon>Eukaryota</taxon>
        <taxon>Metazoa</taxon>
        <taxon>Ecdysozoa</taxon>
        <taxon>Arthropoda</taxon>
        <taxon>Hexapoda</taxon>
        <taxon>Insecta</taxon>
        <taxon>Pterygota</taxon>
        <taxon>Neoptera</taxon>
        <taxon>Paraneoptera</taxon>
        <taxon>Hemiptera</taxon>
        <taxon>Heteroptera</taxon>
        <taxon>Panheteroptera</taxon>
        <taxon>Cimicomorpha</taxon>
        <taxon>Reduviidae</taxon>
        <taxon>Triatominae</taxon>
        <taxon>Panstrongylus</taxon>
    </lineage>
</organism>
<dbReference type="AlphaFoldDB" id="A0A224Y255"/>
<protein>
    <submittedName>
        <fullName evidence="2">Putative secreted protein</fullName>
    </submittedName>
</protein>
<accession>A0A224Y255</accession>
<reference evidence="2" key="1">
    <citation type="journal article" date="2018" name="PLoS Negl. Trop. Dis.">
        <title>An insight into the salivary gland and fat body transcriptome of Panstrongylus lignarius (Hemiptera: Heteroptera), the main vector of Chagas disease in Peru.</title>
        <authorList>
            <person name="Nevoa J.C."/>
            <person name="Mendes M.T."/>
            <person name="da Silva M.V."/>
            <person name="Soares S.C."/>
            <person name="Oliveira C.J.F."/>
            <person name="Ribeiro J.M.C."/>
        </authorList>
    </citation>
    <scope>NUCLEOTIDE SEQUENCE</scope>
</reference>
<sequence length="92" mass="9790">MTAVMVSLKIFLREAIIFSLTWVVSSSACTWLDSSSPPDSSPGGAADGSIGTFFCLNFCKTSALIVRNSSTDKILFGGLLRTNSSKFSKCVL</sequence>
<evidence type="ECO:0000256" key="1">
    <source>
        <dbReference type="SAM" id="SignalP"/>
    </source>
</evidence>